<evidence type="ECO:0000313" key="3">
    <source>
        <dbReference type="EMBL" id="KAF1945896.1"/>
    </source>
</evidence>
<evidence type="ECO:0000259" key="2">
    <source>
        <dbReference type="PROSITE" id="PS50181"/>
    </source>
</evidence>
<gene>
    <name evidence="3" type="ORF">EJ02DRAFT_368201</name>
</gene>
<dbReference type="SMART" id="SM00256">
    <property type="entry name" value="FBOX"/>
    <property type="match status" value="1"/>
</dbReference>
<dbReference type="AlphaFoldDB" id="A0A6A5T570"/>
<dbReference type="PROSITE" id="PS50181">
    <property type="entry name" value="FBOX"/>
    <property type="match status" value="1"/>
</dbReference>
<protein>
    <recommendedName>
        <fullName evidence="2">F-box domain-containing protein</fullName>
    </recommendedName>
</protein>
<dbReference type="InterPro" id="IPR001810">
    <property type="entry name" value="F-box_dom"/>
</dbReference>
<dbReference type="Pfam" id="PF12937">
    <property type="entry name" value="F-box-like"/>
    <property type="match status" value="1"/>
</dbReference>
<feature type="region of interest" description="Disordered" evidence="1">
    <location>
        <begin position="372"/>
        <end position="402"/>
    </location>
</feature>
<organism evidence="3 4">
    <name type="scientific">Clathrospora elynae</name>
    <dbReference type="NCBI Taxonomy" id="706981"/>
    <lineage>
        <taxon>Eukaryota</taxon>
        <taxon>Fungi</taxon>
        <taxon>Dikarya</taxon>
        <taxon>Ascomycota</taxon>
        <taxon>Pezizomycotina</taxon>
        <taxon>Dothideomycetes</taxon>
        <taxon>Pleosporomycetidae</taxon>
        <taxon>Pleosporales</taxon>
        <taxon>Diademaceae</taxon>
        <taxon>Clathrospora</taxon>
    </lineage>
</organism>
<accession>A0A6A5T570</accession>
<reference evidence="3" key="1">
    <citation type="journal article" date="2020" name="Stud. Mycol.">
        <title>101 Dothideomycetes genomes: a test case for predicting lifestyles and emergence of pathogens.</title>
        <authorList>
            <person name="Haridas S."/>
            <person name="Albert R."/>
            <person name="Binder M."/>
            <person name="Bloem J."/>
            <person name="Labutti K."/>
            <person name="Salamov A."/>
            <person name="Andreopoulos B."/>
            <person name="Baker S."/>
            <person name="Barry K."/>
            <person name="Bills G."/>
            <person name="Bluhm B."/>
            <person name="Cannon C."/>
            <person name="Castanera R."/>
            <person name="Culley D."/>
            <person name="Daum C."/>
            <person name="Ezra D."/>
            <person name="Gonzalez J."/>
            <person name="Henrissat B."/>
            <person name="Kuo A."/>
            <person name="Liang C."/>
            <person name="Lipzen A."/>
            <person name="Lutzoni F."/>
            <person name="Magnuson J."/>
            <person name="Mondo S."/>
            <person name="Nolan M."/>
            <person name="Ohm R."/>
            <person name="Pangilinan J."/>
            <person name="Park H.-J."/>
            <person name="Ramirez L."/>
            <person name="Alfaro M."/>
            <person name="Sun H."/>
            <person name="Tritt A."/>
            <person name="Yoshinaga Y."/>
            <person name="Zwiers L.-H."/>
            <person name="Turgeon B."/>
            <person name="Goodwin S."/>
            <person name="Spatafora J."/>
            <person name="Crous P."/>
            <person name="Grigoriev I."/>
        </authorList>
    </citation>
    <scope>NUCLEOTIDE SEQUENCE</scope>
    <source>
        <strain evidence="3">CBS 161.51</strain>
    </source>
</reference>
<evidence type="ECO:0000313" key="4">
    <source>
        <dbReference type="Proteomes" id="UP000800038"/>
    </source>
</evidence>
<dbReference type="EMBL" id="ML976006">
    <property type="protein sequence ID" value="KAF1945896.1"/>
    <property type="molecule type" value="Genomic_DNA"/>
</dbReference>
<feature type="domain" description="F-box" evidence="2">
    <location>
        <begin position="2"/>
        <end position="48"/>
    </location>
</feature>
<name>A0A6A5T570_9PLEO</name>
<dbReference type="Proteomes" id="UP000800038">
    <property type="component" value="Unassembled WGS sequence"/>
</dbReference>
<dbReference type="Gene3D" id="1.20.1280.50">
    <property type="match status" value="1"/>
</dbReference>
<proteinExistence type="predicted"/>
<dbReference type="InterPro" id="IPR036047">
    <property type="entry name" value="F-box-like_dom_sf"/>
</dbReference>
<dbReference type="OrthoDB" id="5359231at2759"/>
<dbReference type="SUPFAM" id="SSF81383">
    <property type="entry name" value="F-box domain"/>
    <property type="match status" value="1"/>
</dbReference>
<sequence>MTTSPDQLPFDILFCIASNLNLEDIVHLSQTCRQLKALLDERTLCRRTVEVGYSHTEEAQLAQVEKISYKQAFQAIYDRRHALSTAYPFSTRILGQGNTFLYRQGTICVLDGDMVRVSDVHSHSDPIQLDLKTILRPILGSAFAAFGDLRVSFLNYSHGILAIHVTKDSGSDDSHIFAIDTTADPSNGRRVISAVQLASCSKLFVRNNSRYLYYGTHTGTGGDGHHKWEISGISLNKDFPLPERESSLLIENFHGTDIGSTVAFEIHNHYFYAVSNQGTFEVEEIDYTSFYHLVRFPLDQPLPDAIEKDENIYRRQHRQGPIHDSWTDLVLQLDESTNETVILESRREWAQASSRQSRTFYVTKLDFKDHVSSSASSPMADIDGPFLPEDEPYNGLLDSSNKPNWKPTPDLYSWSQHAEFAKEEKSPRSFILARTKFRAYNYSCTSFLDLVEDDRCCDDPSKPPCLRLRVGSRREVDPYESSTRRKGKERINEWEPDFVDKESVRYYHSPIRMWPPPASQCPCSKRLHDIINPPLPSGSSHARSVTGVLDERCLVYMIKSGRSYGSSDDNTLGTIVVVDFTRPLTASASLASASTSTSMARCDSKMGNGFSPSSWEWTPGLEKRCQAGTCR</sequence>
<keyword evidence="4" id="KW-1185">Reference proteome</keyword>
<evidence type="ECO:0000256" key="1">
    <source>
        <dbReference type="SAM" id="MobiDB-lite"/>
    </source>
</evidence>